<sequence>MEQFDFRLNRHQPRTFDNAPETLRRRVLGVDYLHLRGKQSGDLYVTRHGWPVLESIVPSQWFVGDRLRKVGRQLAGATGAVYRVPVPHKARSCFALVVKFSRFAQEALVSIEPDEPLDWAERDRMAVSEFLSPFEEIANLEHLRAAAGVQIPTKAPLAIYSPATRYLDWQLGRIDHRRWWYDRVLAEDQAEQPEDARVAYDWERLYVLLYRWIDGIDAETACQQGYLTRSELRALYQEARDAMRERGWDVLDHKARHVIVRPDAEPGRLVRRRGRTLWALVDYELLVPYPAPGAQTLQSQQSQCASDQSRQGDTA</sequence>
<dbReference type="RefSeq" id="WP_200347119.1">
    <property type="nucleotide sequence ID" value="NZ_NRSJ01000029.1"/>
</dbReference>
<dbReference type="Proteomes" id="UP001296776">
    <property type="component" value="Unassembled WGS sequence"/>
</dbReference>
<dbReference type="EMBL" id="NRSJ01000029">
    <property type="protein sequence ID" value="MBK1705864.1"/>
    <property type="molecule type" value="Genomic_DNA"/>
</dbReference>
<evidence type="ECO:0000313" key="2">
    <source>
        <dbReference type="EMBL" id="MBK1705864.1"/>
    </source>
</evidence>
<feature type="compositionally biased region" description="Low complexity" evidence="1">
    <location>
        <begin position="298"/>
        <end position="315"/>
    </location>
</feature>
<keyword evidence="3" id="KW-1185">Reference proteome</keyword>
<evidence type="ECO:0000313" key="3">
    <source>
        <dbReference type="Proteomes" id="UP001296776"/>
    </source>
</evidence>
<proteinExistence type="predicted"/>
<reference evidence="2" key="1">
    <citation type="submission" date="2017-08" db="EMBL/GenBank/DDBJ databases">
        <authorList>
            <person name="Imhoff J.F."/>
            <person name="Rahn T."/>
            <person name="Kuenzel S."/>
            <person name="Neulinger S.C."/>
        </authorList>
    </citation>
    <scope>NUCLEOTIDE SEQUENCE</scope>
    <source>
        <strain evidence="2">DSM 11080</strain>
    </source>
</reference>
<reference evidence="2" key="2">
    <citation type="journal article" date="2020" name="Microorganisms">
        <title>Osmotic Adaptation and Compatible Solute Biosynthesis of Phototrophic Bacteria as Revealed from Genome Analyses.</title>
        <authorList>
            <person name="Imhoff J.F."/>
            <person name="Rahn T."/>
            <person name="Kunzel S."/>
            <person name="Keller A."/>
            <person name="Neulinger S.C."/>
        </authorList>
    </citation>
    <scope>NUCLEOTIDE SEQUENCE</scope>
    <source>
        <strain evidence="2">DSM 11080</strain>
    </source>
</reference>
<gene>
    <name evidence="2" type="ORF">CKO40_15200</name>
</gene>
<feature type="region of interest" description="Disordered" evidence="1">
    <location>
        <begin position="296"/>
        <end position="315"/>
    </location>
</feature>
<comment type="caution">
    <text evidence="2">The sequence shown here is derived from an EMBL/GenBank/DDBJ whole genome shotgun (WGS) entry which is preliminary data.</text>
</comment>
<protein>
    <submittedName>
        <fullName evidence="2">Uncharacterized protein</fullName>
    </submittedName>
</protein>
<organism evidence="2 3">
    <name type="scientific">Halochromatium glycolicum</name>
    <dbReference type="NCBI Taxonomy" id="85075"/>
    <lineage>
        <taxon>Bacteria</taxon>
        <taxon>Pseudomonadati</taxon>
        <taxon>Pseudomonadota</taxon>
        <taxon>Gammaproteobacteria</taxon>
        <taxon>Chromatiales</taxon>
        <taxon>Chromatiaceae</taxon>
        <taxon>Halochromatium</taxon>
    </lineage>
</organism>
<accession>A0AAJ0U5W8</accession>
<dbReference type="AlphaFoldDB" id="A0AAJ0U5W8"/>
<name>A0AAJ0U5W8_9GAMM</name>
<evidence type="ECO:0000256" key="1">
    <source>
        <dbReference type="SAM" id="MobiDB-lite"/>
    </source>
</evidence>